<dbReference type="Proteomes" id="UP000181790">
    <property type="component" value="Unassembled WGS sequence"/>
</dbReference>
<evidence type="ECO:0008006" key="4">
    <source>
        <dbReference type="Google" id="ProtNLM"/>
    </source>
</evidence>
<dbReference type="PROSITE" id="PS51257">
    <property type="entry name" value="PROKAR_LIPOPROTEIN"/>
    <property type="match status" value="1"/>
</dbReference>
<sequence length="149" mass="16110">MKKTSLVAFSLLVGLFVIMSGCKKTPTPPVSERIAKAWTARIVDENQTTVYTRGGTNNVRPGYSSFKIDLSSATTATLVEFDGNRFTGQWSVPSDTRLVLSNLNPQPTGTNGTIEFTINSLSDTELKLTRTTASQKTGGTINVYTLSNP</sequence>
<proteinExistence type="predicted"/>
<name>A0A1S2VM67_9BACT</name>
<accession>A0A1S2VM67</accession>
<feature type="chain" id="PRO_5010346040" description="Lipocalin-like domain-containing protein" evidence="1">
    <location>
        <begin position="20"/>
        <end position="149"/>
    </location>
</feature>
<evidence type="ECO:0000256" key="1">
    <source>
        <dbReference type="SAM" id="SignalP"/>
    </source>
</evidence>
<keyword evidence="1" id="KW-0732">Signal</keyword>
<evidence type="ECO:0000313" key="3">
    <source>
        <dbReference type="Proteomes" id="UP000181790"/>
    </source>
</evidence>
<protein>
    <recommendedName>
        <fullName evidence="4">Lipocalin-like domain-containing protein</fullName>
    </recommendedName>
</protein>
<dbReference type="EMBL" id="MORL01000005">
    <property type="protein sequence ID" value="OIN58888.1"/>
    <property type="molecule type" value="Genomic_DNA"/>
</dbReference>
<keyword evidence="3" id="KW-1185">Reference proteome</keyword>
<comment type="caution">
    <text evidence="2">The sequence shown here is derived from an EMBL/GenBank/DDBJ whole genome shotgun (WGS) entry which is preliminary data.</text>
</comment>
<evidence type="ECO:0000313" key="2">
    <source>
        <dbReference type="EMBL" id="OIN58888.1"/>
    </source>
</evidence>
<organism evidence="2 3">
    <name type="scientific">Arsenicibacter rosenii</name>
    <dbReference type="NCBI Taxonomy" id="1750698"/>
    <lineage>
        <taxon>Bacteria</taxon>
        <taxon>Pseudomonadati</taxon>
        <taxon>Bacteroidota</taxon>
        <taxon>Cytophagia</taxon>
        <taxon>Cytophagales</taxon>
        <taxon>Spirosomataceae</taxon>
        <taxon>Arsenicibacter</taxon>
    </lineage>
</organism>
<dbReference type="AlphaFoldDB" id="A0A1S2VM67"/>
<dbReference type="RefSeq" id="WP_071503339.1">
    <property type="nucleotide sequence ID" value="NZ_MORL01000005.1"/>
</dbReference>
<feature type="signal peptide" evidence="1">
    <location>
        <begin position="1"/>
        <end position="19"/>
    </location>
</feature>
<dbReference type="OrthoDB" id="964758at2"/>
<reference evidence="2 3" key="1">
    <citation type="submission" date="2016-10" db="EMBL/GenBank/DDBJ databases">
        <title>Arsenicibacter rosenii gen. nov., sp. nov., an efficient arsenic-methylating bacterium isolated from an arsenic-contaminated paddy soil.</title>
        <authorList>
            <person name="Huang K."/>
        </authorList>
    </citation>
    <scope>NUCLEOTIDE SEQUENCE [LARGE SCALE GENOMIC DNA]</scope>
    <source>
        <strain evidence="2 3">SM-1</strain>
    </source>
</reference>
<gene>
    <name evidence="2" type="ORF">BLX24_11715</name>
</gene>